<feature type="region of interest" description="Disordered" evidence="1">
    <location>
        <begin position="704"/>
        <end position="782"/>
    </location>
</feature>
<feature type="compositionally biased region" description="Basic and acidic residues" evidence="1">
    <location>
        <begin position="312"/>
        <end position="323"/>
    </location>
</feature>
<feature type="region of interest" description="Disordered" evidence="1">
    <location>
        <begin position="239"/>
        <end position="270"/>
    </location>
</feature>
<organism evidence="3 4">
    <name type="scientific">Virgisporangium ochraceum</name>
    <dbReference type="NCBI Taxonomy" id="65505"/>
    <lineage>
        <taxon>Bacteria</taxon>
        <taxon>Bacillati</taxon>
        <taxon>Actinomycetota</taxon>
        <taxon>Actinomycetes</taxon>
        <taxon>Micromonosporales</taxon>
        <taxon>Micromonosporaceae</taxon>
        <taxon>Virgisporangium</taxon>
    </lineage>
</organism>
<feature type="compositionally biased region" description="Basic and acidic residues" evidence="1">
    <location>
        <begin position="144"/>
        <end position="157"/>
    </location>
</feature>
<name>A0A8J4EI22_9ACTN</name>
<accession>A0A8J4EI22</accession>
<feature type="compositionally biased region" description="Basic and acidic residues" evidence="1">
    <location>
        <begin position="253"/>
        <end position="270"/>
    </location>
</feature>
<keyword evidence="4" id="KW-1185">Reference proteome</keyword>
<feature type="region of interest" description="Disordered" evidence="1">
    <location>
        <begin position="308"/>
        <end position="347"/>
    </location>
</feature>
<sequence length="858" mass="90579">MSTDGQVAGRAPIYARLLRLRRIKITGLMSFLLLECTIAVAILLALAELVSWWAVPLLPILVAVMVKVNDMVGGPAKTPVAAAVGGARASRVPPQRDEVSEQFFDDEPLPDEVMHADLPDARPAARFEAPSAAPSVAPSVALSDAREPAPVERERVEVRTGGWTVDRPTEEIMLPAALTGRPRQRQAAWTERAAMEHAATTEFQMITDDPAPEHGVDARGYAQDHSRAARAVNEAYAAYESPDDAPAGHAARSSREVYETHEFPGVRDTADGYGREVYETHEFPSVRDTADAYGGQTYGAQQAGYGYGSRQYDGRDERADREAGYGYAASSGSEHGAGERAQSEAHGYAEHEHEHGAYQRYTAGGQAGYETAHEHAPANGYPEGYAAQGYGEQGYGEQGYGEQGYGERGYGAGGHEAAVPDHRHAAAGYTTREATDSRYASGEHEVHGYATHEHTAYASSDYTSHDYTSGQYASNGYADRAHAASAHTASEYAASEYAASEYTSNEYAAGEHRADAHDYDSGERRHAASENAYEYEAAYGYTDREHAGNQRVAAYEQSGRDTSNSGRHAALAPSAQWSGDPAALAPSAQWSGDPAPVAPSAHRSGDHTPVAPSAQRSEDYADRAEPVWPAEVVAAGNTWSMAETVPAVPVVPAAHPVREAHAVREAGAHGVPADSTSRTTPAAAFPAQAAPVARPMSAGSLAAAGSALTARGRSAGEAPQRPTEQARAAAPARGADDRPQQPARQGASHAASYWSRVAAGQGPGMAAARPEGGVPPNLPGAAAPRRAQLFGAAVRRSMAAQAQQIGMNALGGTTRGASTRRTRDAGSDSGRHSRGEGNGTGRQGIRFNDRGFGRLRDA</sequence>
<feature type="region of interest" description="Disordered" evidence="1">
    <location>
        <begin position="550"/>
        <end position="623"/>
    </location>
</feature>
<feature type="region of interest" description="Disordered" evidence="1">
    <location>
        <begin position="805"/>
        <end position="858"/>
    </location>
</feature>
<keyword evidence="2" id="KW-0472">Membrane</keyword>
<comment type="caution">
    <text evidence="3">The sequence shown here is derived from an EMBL/GenBank/DDBJ whole genome shotgun (WGS) entry which is preliminary data.</text>
</comment>
<feature type="compositionally biased region" description="Low complexity" evidence="1">
    <location>
        <begin position="704"/>
        <end position="733"/>
    </location>
</feature>
<protein>
    <submittedName>
        <fullName evidence="3">Uncharacterized protein</fullName>
    </submittedName>
</protein>
<dbReference type="Proteomes" id="UP000635606">
    <property type="component" value="Unassembled WGS sequence"/>
</dbReference>
<feature type="region of interest" description="Disordered" evidence="1">
    <location>
        <begin position="128"/>
        <end position="157"/>
    </location>
</feature>
<keyword evidence="2" id="KW-0812">Transmembrane</keyword>
<dbReference type="AlphaFoldDB" id="A0A8J4EI22"/>
<dbReference type="RefSeq" id="WP_203935060.1">
    <property type="nucleotide sequence ID" value="NZ_BOPH01000153.1"/>
</dbReference>
<gene>
    <name evidence="3" type="ORF">Voc01_102130</name>
</gene>
<evidence type="ECO:0000313" key="4">
    <source>
        <dbReference type="Proteomes" id="UP000635606"/>
    </source>
</evidence>
<feature type="compositionally biased region" description="Basic and acidic residues" evidence="1">
    <location>
        <begin position="336"/>
        <end position="347"/>
    </location>
</feature>
<feature type="transmembrane region" description="Helical" evidence="2">
    <location>
        <begin position="25"/>
        <end position="44"/>
    </location>
</feature>
<feature type="compositionally biased region" description="Basic and acidic residues" evidence="1">
    <location>
        <begin position="847"/>
        <end position="858"/>
    </location>
</feature>
<proteinExistence type="predicted"/>
<dbReference type="EMBL" id="BOPH01000153">
    <property type="protein sequence ID" value="GIJ75296.1"/>
    <property type="molecule type" value="Genomic_DNA"/>
</dbReference>
<feature type="compositionally biased region" description="Low complexity" evidence="1">
    <location>
        <begin position="129"/>
        <end position="141"/>
    </location>
</feature>
<evidence type="ECO:0000313" key="3">
    <source>
        <dbReference type="EMBL" id="GIJ75296.1"/>
    </source>
</evidence>
<reference evidence="3" key="1">
    <citation type="submission" date="2021-01" db="EMBL/GenBank/DDBJ databases">
        <title>Whole genome shotgun sequence of Virgisporangium ochraceum NBRC 16418.</title>
        <authorList>
            <person name="Komaki H."/>
            <person name="Tamura T."/>
        </authorList>
    </citation>
    <scope>NUCLEOTIDE SEQUENCE</scope>
    <source>
        <strain evidence="3">NBRC 16418</strain>
    </source>
</reference>
<evidence type="ECO:0000256" key="1">
    <source>
        <dbReference type="SAM" id="MobiDB-lite"/>
    </source>
</evidence>
<keyword evidence="2" id="KW-1133">Transmembrane helix</keyword>
<feature type="compositionally biased region" description="Basic and acidic residues" evidence="1">
    <location>
        <begin position="821"/>
        <end position="835"/>
    </location>
</feature>
<evidence type="ECO:0000256" key="2">
    <source>
        <dbReference type="SAM" id="Phobius"/>
    </source>
</evidence>